<evidence type="ECO:0000313" key="2">
    <source>
        <dbReference type="EMBL" id="QKC79233.1"/>
    </source>
</evidence>
<dbReference type="KEGG" id="merd:EB233_30335"/>
<dbReference type="GO" id="GO:0016020">
    <property type="term" value="C:membrane"/>
    <property type="evidence" value="ECO:0007669"/>
    <property type="project" value="TreeGrafter"/>
</dbReference>
<gene>
    <name evidence="2" type="ORF">EB233_30335</name>
</gene>
<reference evidence="2 3" key="1">
    <citation type="submission" date="2018-10" db="EMBL/GenBank/DDBJ databases">
        <authorList>
            <person name="Perry B.J."/>
            <person name="Sullivan J.T."/>
            <person name="Murphy R.J.T."/>
            <person name="Ramsay J.P."/>
            <person name="Ronson C.W."/>
        </authorList>
    </citation>
    <scope>NUCLEOTIDE SEQUENCE [LARGE SCALE GENOMIC DNA]</scope>
    <source>
        <strain evidence="2 3">NZP2014</strain>
    </source>
</reference>
<evidence type="ECO:0000313" key="3">
    <source>
        <dbReference type="Proteomes" id="UP000503339"/>
    </source>
</evidence>
<dbReference type="GO" id="GO:0047372">
    <property type="term" value="F:monoacylglycerol lipase activity"/>
    <property type="evidence" value="ECO:0007669"/>
    <property type="project" value="TreeGrafter"/>
</dbReference>
<accession>A0A6M7UT98</accession>
<dbReference type="SUPFAM" id="SSF53474">
    <property type="entry name" value="alpha/beta-Hydrolases"/>
    <property type="match status" value="1"/>
</dbReference>
<sequence length="270" mass="30384">MRSPGGISDARLSWIWQLHGLSDRFRVIALDQLQFGGTDDPTPGKYINRLGRVDHVIGFIEAMGLKQITLVGHSEGSFVAARVAIVRPDLVSKVVLLTASAVSPPIGPEPFGDERDDAWLHAASTSYDYTGPMPSEEEYVRGGAIDYGQDPYKAELEEYRQIAYRRPATRGKWEVRQHLPLEETDMRQYVLMQQKYIFPNIDRLQGKTMLIWSTDDASVAPDRGWKLAKMIKNSEFHLLKAAHTIQRDQSEAVNWLIGHYSLTGGASPYL</sequence>
<dbReference type="GO" id="GO:0046464">
    <property type="term" value="P:acylglycerol catabolic process"/>
    <property type="evidence" value="ECO:0007669"/>
    <property type="project" value="TreeGrafter"/>
</dbReference>
<organism evidence="2 3">
    <name type="scientific">Mesorhizobium erdmanii</name>
    <dbReference type="NCBI Taxonomy" id="1777866"/>
    <lineage>
        <taxon>Bacteria</taxon>
        <taxon>Pseudomonadati</taxon>
        <taxon>Pseudomonadota</taxon>
        <taxon>Alphaproteobacteria</taxon>
        <taxon>Hyphomicrobiales</taxon>
        <taxon>Phyllobacteriaceae</taxon>
        <taxon>Mesorhizobium</taxon>
    </lineage>
</organism>
<dbReference type="InterPro" id="IPR000073">
    <property type="entry name" value="AB_hydrolase_1"/>
</dbReference>
<dbReference type="PRINTS" id="PR00111">
    <property type="entry name" value="ABHYDROLASE"/>
</dbReference>
<evidence type="ECO:0000259" key="1">
    <source>
        <dbReference type="Pfam" id="PF00561"/>
    </source>
</evidence>
<dbReference type="Proteomes" id="UP000503339">
    <property type="component" value="Chromosome"/>
</dbReference>
<dbReference type="PANTHER" id="PTHR43798:SF33">
    <property type="entry name" value="HYDROLASE, PUTATIVE (AFU_ORTHOLOGUE AFUA_2G14860)-RELATED"/>
    <property type="match status" value="1"/>
</dbReference>
<keyword evidence="3" id="KW-1185">Reference proteome</keyword>
<dbReference type="PANTHER" id="PTHR43798">
    <property type="entry name" value="MONOACYLGLYCEROL LIPASE"/>
    <property type="match status" value="1"/>
</dbReference>
<proteinExistence type="predicted"/>
<protein>
    <submittedName>
        <fullName evidence="2">Alpha/beta hydrolase</fullName>
    </submittedName>
</protein>
<keyword evidence="2" id="KW-0378">Hydrolase</keyword>
<dbReference type="Gene3D" id="3.40.50.1820">
    <property type="entry name" value="alpha/beta hydrolase"/>
    <property type="match status" value="1"/>
</dbReference>
<name>A0A6M7UT98_9HYPH</name>
<dbReference type="AlphaFoldDB" id="A0A6M7UT98"/>
<dbReference type="InterPro" id="IPR050266">
    <property type="entry name" value="AB_hydrolase_sf"/>
</dbReference>
<dbReference type="Pfam" id="PF00561">
    <property type="entry name" value="Abhydrolase_1"/>
    <property type="match status" value="1"/>
</dbReference>
<dbReference type="EMBL" id="CP033361">
    <property type="protein sequence ID" value="QKC79233.1"/>
    <property type="molecule type" value="Genomic_DNA"/>
</dbReference>
<dbReference type="InterPro" id="IPR029058">
    <property type="entry name" value="AB_hydrolase_fold"/>
</dbReference>
<feature type="domain" description="AB hydrolase-1" evidence="1">
    <location>
        <begin position="9"/>
        <end position="111"/>
    </location>
</feature>